<keyword evidence="3" id="KW-1185">Reference proteome</keyword>
<keyword evidence="1" id="KW-0812">Transmembrane</keyword>
<evidence type="ECO:0000313" key="2">
    <source>
        <dbReference type="EMBL" id="CAK7355857.1"/>
    </source>
</evidence>
<dbReference type="EMBL" id="CAWUPB010001197">
    <property type="protein sequence ID" value="CAK7355857.1"/>
    <property type="molecule type" value="Genomic_DNA"/>
</dbReference>
<accession>A0AAV1SS93</accession>
<evidence type="ECO:0000256" key="1">
    <source>
        <dbReference type="SAM" id="Phobius"/>
    </source>
</evidence>
<protein>
    <submittedName>
        <fullName evidence="2">Uncharacterized protein</fullName>
    </submittedName>
</protein>
<reference evidence="2 3" key="1">
    <citation type="submission" date="2024-01" db="EMBL/GenBank/DDBJ databases">
        <authorList>
            <person name="Waweru B."/>
        </authorList>
    </citation>
    <scope>NUCLEOTIDE SEQUENCE [LARGE SCALE GENOMIC DNA]</scope>
</reference>
<feature type="transmembrane region" description="Helical" evidence="1">
    <location>
        <begin position="12"/>
        <end position="29"/>
    </location>
</feature>
<proteinExistence type="predicted"/>
<keyword evidence="1" id="KW-1133">Transmembrane helix</keyword>
<evidence type="ECO:0000313" key="3">
    <source>
        <dbReference type="Proteomes" id="UP001314170"/>
    </source>
</evidence>
<gene>
    <name evidence="2" type="ORF">DCAF_LOCUS26120</name>
</gene>
<dbReference type="Proteomes" id="UP001314170">
    <property type="component" value="Unassembled WGS sequence"/>
</dbReference>
<feature type="transmembrane region" description="Helical" evidence="1">
    <location>
        <begin position="44"/>
        <end position="62"/>
    </location>
</feature>
<dbReference type="AlphaFoldDB" id="A0AAV1SS93"/>
<sequence length="115" mass="12939">MQRIIRIQLISGMYIWLNIFFDVCTALTVGKQSTAAACLINEKVTVMVAWLATTAVPVAIVYRQKKMNIERLGDMGTNATTYLVSEQGDTTTHLRMSENSILDHHTSAYKDENKK</sequence>
<name>A0AAV1SS93_9ROSI</name>
<keyword evidence="1" id="KW-0472">Membrane</keyword>
<comment type="caution">
    <text evidence="2">The sequence shown here is derived from an EMBL/GenBank/DDBJ whole genome shotgun (WGS) entry which is preliminary data.</text>
</comment>
<organism evidence="2 3">
    <name type="scientific">Dovyalis caffra</name>
    <dbReference type="NCBI Taxonomy" id="77055"/>
    <lineage>
        <taxon>Eukaryota</taxon>
        <taxon>Viridiplantae</taxon>
        <taxon>Streptophyta</taxon>
        <taxon>Embryophyta</taxon>
        <taxon>Tracheophyta</taxon>
        <taxon>Spermatophyta</taxon>
        <taxon>Magnoliopsida</taxon>
        <taxon>eudicotyledons</taxon>
        <taxon>Gunneridae</taxon>
        <taxon>Pentapetalae</taxon>
        <taxon>rosids</taxon>
        <taxon>fabids</taxon>
        <taxon>Malpighiales</taxon>
        <taxon>Salicaceae</taxon>
        <taxon>Flacourtieae</taxon>
        <taxon>Dovyalis</taxon>
    </lineage>
</organism>